<dbReference type="EC" id="2.7.11.1" evidence="4"/>
<dbReference type="PANTHER" id="PTHR24171">
    <property type="entry name" value="ANKYRIN REPEAT DOMAIN-CONTAINING PROTEIN 39-RELATED"/>
    <property type="match status" value="1"/>
</dbReference>
<sequence>MINNAGSVKTPVPDIMEDWNNKLTTAAEKGDIEALKLSLQNGAEIDYQNVGGWTALMLAAREGYLEICRLLIDTGCKIDITGGGGETALMLAAMTGHLEICKLLIDTGCKIDITEKMDGYTALHLAAQYGHLQTTRCLVEQGGASPLVKSHKEQLNATKWAKHVADIIKR</sequence>
<dbReference type="Pfam" id="PF00023">
    <property type="entry name" value="Ank"/>
    <property type="match status" value="1"/>
</dbReference>
<dbReference type="AlphaFoldDB" id="A0A6J8CW85"/>
<evidence type="ECO:0000256" key="3">
    <source>
        <dbReference type="PROSITE-ProRule" id="PRU00023"/>
    </source>
</evidence>
<name>A0A6J8CW85_MYTCO</name>
<dbReference type="OrthoDB" id="6251518at2759"/>
<gene>
    <name evidence="4" type="ORF">MCOR_33532</name>
</gene>
<dbReference type="PANTHER" id="PTHR24171:SF9">
    <property type="entry name" value="ANKYRIN REPEAT DOMAIN-CONTAINING PROTEIN 39"/>
    <property type="match status" value="1"/>
</dbReference>
<proteinExistence type="predicted"/>
<evidence type="ECO:0000313" key="4">
    <source>
        <dbReference type="EMBL" id="CAC5399254.1"/>
    </source>
</evidence>
<dbReference type="InterPro" id="IPR002110">
    <property type="entry name" value="Ankyrin_rpt"/>
</dbReference>
<dbReference type="InterPro" id="IPR036770">
    <property type="entry name" value="Ankyrin_rpt-contain_sf"/>
</dbReference>
<dbReference type="EMBL" id="CACVKT020005983">
    <property type="protein sequence ID" value="CAC5399254.1"/>
    <property type="molecule type" value="Genomic_DNA"/>
</dbReference>
<feature type="repeat" description="ANK" evidence="3">
    <location>
        <begin position="84"/>
        <end position="116"/>
    </location>
</feature>
<organism evidence="4 5">
    <name type="scientific">Mytilus coruscus</name>
    <name type="common">Sea mussel</name>
    <dbReference type="NCBI Taxonomy" id="42192"/>
    <lineage>
        <taxon>Eukaryota</taxon>
        <taxon>Metazoa</taxon>
        <taxon>Spiralia</taxon>
        <taxon>Lophotrochozoa</taxon>
        <taxon>Mollusca</taxon>
        <taxon>Bivalvia</taxon>
        <taxon>Autobranchia</taxon>
        <taxon>Pteriomorphia</taxon>
        <taxon>Mytilida</taxon>
        <taxon>Mytiloidea</taxon>
        <taxon>Mytilidae</taxon>
        <taxon>Mytilinae</taxon>
        <taxon>Mytilus</taxon>
    </lineage>
</organism>
<keyword evidence="2 3" id="KW-0040">ANK repeat</keyword>
<dbReference type="SMART" id="SM00248">
    <property type="entry name" value="ANK"/>
    <property type="match status" value="4"/>
</dbReference>
<dbReference type="GO" id="GO:0004674">
    <property type="term" value="F:protein serine/threonine kinase activity"/>
    <property type="evidence" value="ECO:0007669"/>
    <property type="project" value="UniProtKB-EC"/>
</dbReference>
<keyword evidence="4" id="KW-0808">Transferase</keyword>
<protein>
    <submittedName>
        <fullName evidence="4">RIPK4</fullName>
        <ecNumber evidence="4">2.7.11.1</ecNumber>
    </submittedName>
</protein>
<dbReference type="Proteomes" id="UP000507470">
    <property type="component" value="Unassembled WGS sequence"/>
</dbReference>
<dbReference type="PROSITE" id="PS50088">
    <property type="entry name" value="ANK_REPEAT"/>
    <property type="match status" value="3"/>
</dbReference>
<dbReference type="Gene3D" id="1.25.40.20">
    <property type="entry name" value="Ankyrin repeat-containing domain"/>
    <property type="match status" value="2"/>
</dbReference>
<keyword evidence="5" id="KW-1185">Reference proteome</keyword>
<evidence type="ECO:0000256" key="1">
    <source>
        <dbReference type="ARBA" id="ARBA00022737"/>
    </source>
</evidence>
<evidence type="ECO:0000256" key="2">
    <source>
        <dbReference type="ARBA" id="ARBA00023043"/>
    </source>
</evidence>
<feature type="repeat" description="ANK" evidence="3">
    <location>
        <begin position="51"/>
        <end position="83"/>
    </location>
</feature>
<reference evidence="4 5" key="1">
    <citation type="submission" date="2020-06" db="EMBL/GenBank/DDBJ databases">
        <authorList>
            <person name="Li R."/>
            <person name="Bekaert M."/>
        </authorList>
    </citation>
    <scope>NUCLEOTIDE SEQUENCE [LARGE SCALE GENOMIC DNA]</scope>
    <source>
        <strain evidence="5">wild</strain>
    </source>
</reference>
<dbReference type="PROSITE" id="PS50297">
    <property type="entry name" value="ANK_REP_REGION"/>
    <property type="match status" value="3"/>
</dbReference>
<feature type="repeat" description="ANK" evidence="3">
    <location>
        <begin position="118"/>
        <end position="142"/>
    </location>
</feature>
<dbReference type="SUPFAM" id="SSF48403">
    <property type="entry name" value="Ankyrin repeat"/>
    <property type="match status" value="1"/>
</dbReference>
<evidence type="ECO:0000313" key="5">
    <source>
        <dbReference type="Proteomes" id="UP000507470"/>
    </source>
</evidence>
<keyword evidence="1" id="KW-0677">Repeat</keyword>
<accession>A0A6J8CW85</accession>
<dbReference type="Pfam" id="PF12796">
    <property type="entry name" value="Ank_2"/>
    <property type="match status" value="1"/>
</dbReference>